<dbReference type="PROSITE" id="PS50943">
    <property type="entry name" value="HTH_CROC1"/>
    <property type="match status" value="1"/>
</dbReference>
<protein>
    <submittedName>
        <fullName evidence="2">TIGR00270 family protein</fullName>
    </submittedName>
</protein>
<sequence length="120" mass="13515">MECELCGLVLDTERKVSVGGSTVSVCEHCTRYGKEIFTRNVEASKIGQSNYKIPEEAFLVDDFGKMISQQRQKLEMTQKEFGVFLGVKLSELKMIENGKLRPDDTTVKKMGNKLGLSLFE</sequence>
<evidence type="ECO:0000313" key="3">
    <source>
        <dbReference type="Proteomes" id="UP000604391"/>
    </source>
</evidence>
<dbReference type="InterPro" id="IPR001387">
    <property type="entry name" value="Cro/C1-type_HTH"/>
</dbReference>
<feature type="domain" description="HTH cro/C1-type" evidence="1">
    <location>
        <begin position="67"/>
        <end position="119"/>
    </location>
</feature>
<dbReference type="Gene3D" id="1.10.260.40">
    <property type="entry name" value="lambda repressor-like DNA-binding domains"/>
    <property type="match status" value="1"/>
</dbReference>
<dbReference type="GO" id="GO:0003677">
    <property type="term" value="F:DNA binding"/>
    <property type="evidence" value="ECO:0007669"/>
    <property type="project" value="InterPro"/>
</dbReference>
<dbReference type="Pfam" id="PF01381">
    <property type="entry name" value="HTH_3"/>
    <property type="match status" value="1"/>
</dbReference>
<reference evidence="2 3" key="1">
    <citation type="journal article" name="Nat. Commun.">
        <title>Undinarchaeota illuminate DPANN phylogeny and the impact of gene transfer on archaeal evolution.</title>
        <authorList>
            <person name="Dombrowski N."/>
            <person name="Williams T.A."/>
            <person name="Sun J."/>
            <person name="Woodcroft B.J."/>
            <person name="Lee J.H."/>
            <person name="Minh B.Q."/>
            <person name="Rinke C."/>
            <person name="Spang A."/>
        </authorList>
    </citation>
    <scope>NUCLEOTIDE SEQUENCE [LARGE SCALE GENOMIC DNA]</scope>
    <source>
        <strain evidence="2">MAG_bin17</strain>
    </source>
</reference>
<keyword evidence="3" id="KW-1185">Reference proteome</keyword>
<name>A0A832UT38_9ARCH</name>
<gene>
    <name evidence="2" type="ORF">H1011_00435</name>
</gene>
<dbReference type="InterPro" id="IPR010982">
    <property type="entry name" value="Lambda_DNA-bd_dom_sf"/>
</dbReference>
<proteinExistence type="predicted"/>
<dbReference type="AlphaFoldDB" id="A0A832UT38"/>
<dbReference type="SUPFAM" id="SSF47413">
    <property type="entry name" value="lambda repressor-like DNA-binding domains"/>
    <property type="match status" value="1"/>
</dbReference>
<dbReference type="EMBL" id="DVAD01000003">
    <property type="protein sequence ID" value="HIJ99274.1"/>
    <property type="molecule type" value="Genomic_DNA"/>
</dbReference>
<evidence type="ECO:0000313" key="2">
    <source>
        <dbReference type="EMBL" id="HIJ99274.1"/>
    </source>
</evidence>
<dbReference type="Proteomes" id="UP000604391">
    <property type="component" value="Unassembled WGS sequence"/>
</dbReference>
<evidence type="ECO:0000259" key="1">
    <source>
        <dbReference type="PROSITE" id="PS50943"/>
    </source>
</evidence>
<dbReference type="SMART" id="SM00530">
    <property type="entry name" value="HTH_XRE"/>
    <property type="match status" value="1"/>
</dbReference>
<dbReference type="CDD" id="cd00093">
    <property type="entry name" value="HTH_XRE"/>
    <property type="match status" value="1"/>
</dbReference>
<accession>A0A832UT38</accession>
<comment type="caution">
    <text evidence="2">The sequence shown here is derived from an EMBL/GenBank/DDBJ whole genome shotgun (WGS) entry which is preliminary data.</text>
</comment>
<organism evidence="2 3">
    <name type="scientific">Candidatus Undinarchaeum marinum</name>
    <dbReference type="NCBI Taxonomy" id="2756141"/>
    <lineage>
        <taxon>Archaea</taxon>
        <taxon>Candidatus Undinarchaeota</taxon>
        <taxon>Candidatus Undinarchaeia</taxon>
        <taxon>Candidatus Undinarchaeales</taxon>
        <taxon>Candidatus Undinarchaeaceae</taxon>
        <taxon>Candidatus Undinarchaeum</taxon>
    </lineage>
</organism>